<reference evidence="2" key="1">
    <citation type="journal article" date="2019" name="Int. J. Syst. Evol. Microbiol.">
        <title>The Global Catalogue of Microorganisms (GCM) 10K type strain sequencing project: providing services to taxonomists for standard genome sequencing and annotation.</title>
        <authorList>
            <consortium name="The Broad Institute Genomics Platform"/>
            <consortium name="The Broad Institute Genome Sequencing Center for Infectious Disease"/>
            <person name="Wu L."/>
            <person name="Ma J."/>
        </authorList>
    </citation>
    <scope>NUCLEOTIDE SEQUENCE [LARGE SCALE GENOMIC DNA]</scope>
    <source>
        <strain evidence="2">JCM 16908</strain>
    </source>
</reference>
<comment type="caution">
    <text evidence="1">The sequence shown here is derived from an EMBL/GenBank/DDBJ whole genome shotgun (WGS) entry which is preliminary data.</text>
</comment>
<gene>
    <name evidence="1" type="ORF">GCM10022226_59950</name>
</gene>
<dbReference type="Proteomes" id="UP001500888">
    <property type="component" value="Unassembled WGS sequence"/>
</dbReference>
<protein>
    <submittedName>
        <fullName evidence="1">Uncharacterized protein</fullName>
    </submittedName>
</protein>
<proteinExistence type="predicted"/>
<dbReference type="EMBL" id="BAAAZR010000028">
    <property type="protein sequence ID" value="GAA3831032.1"/>
    <property type="molecule type" value="Genomic_DNA"/>
</dbReference>
<sequence>MEMVEASSRRLQCFLPEFGQLFAGALGHLDYRGSDQVLPDRLVRDGQFKDALQDEERRLDCGRTVALVQVTYPRLDVRGQDALHLPPRETPG</sequence>
<accession>A0ABP7J0S7</accession>
<organism evidence="1 2">
    <name type="scientific">Sphaerisporangium flaviroseum</name>
    <dbReference type="NCBI Taxonomy" id="509199"/>
    <lineage>
        <taxon>Bacteria</taxon>
        <taxon>Bacillati</taxon>
        <taxon>Actinomycetota</taxon>
        <taxon>Actinomycetes</taxon>
        <taxon>Streptosporangiales</taxon>
        <taxon>Streptosporangiaceae</taxon>
        <taxon>Sphaerisporangium</taxon>
    </lineage>
</organism>
<keyword evidence="2" id="KW-1185">Reference proteome</keyword>
<name>A0ABP7J0S7_9ACTN</name>
<evidence type="ECO:0000313" key="2">
    <source>
        <dbReference type="Proteomes" id="UP001500888"/>
    </source>
</evidence>
<evidence type="ECO:0000313" key="1">
    <source>
        <dbReference type="EMBL" id="GAA3831032.1"/>
    </source>
</evidence>